<dbReference type="InterPro" id="IPR052769">
    <property type="entry name" value="TPR_domain_protein"/>
</dbReference>
<evidence type="ECO:0000313" key="3">
    <source>
        <dbReference type="Proteomes" id="UP000265618"/>
    </source>
</evidence>
<dbReference type="Proteomes" id="UP000265618">
    <property type="component" value="Unassembled WGS sequence"/>
</dbReference>
<feature type="compositionally biased region" description="Basic and acidic residues" evidence="1">
    <location>
        <begin position="97"/>
        <end position="106"/>
    </location>
</feature>
<dbReference type="OrthoDB" id="1872379at2759"/>
<comment type="caution">
    <text evidence="2">The sequence shown here is derived from an EMBL/GenBank/DDBJ whole genome shotgun (WGS) entry which is preliminary data.</text>
</comment>
<sequence>ERGLSTVLIRAQLLHNRAAAYLNQCPASEMSPSAPGEAGLDPVEVCDSALKAKMDLERALEVYPGYQKARAKLAILLGQRMHMWTDARTAWQGLGLRKETEGEGERGVGMPDETEEQKREREERIMERLEAERALDPLREPLTKQDRVYREECGVRAAECDKREMAKTVKQLKGLGNSLLGRFGLSLDNFKVNKGETGAYSIEFQQNQ</sequence>
<keyword evidence="3" id="KW-1185">Reference proteome</keyword>
<dbReference type="PANTHER" id="PTHR46014:SF1">
    <property type="entry name" value="TETRATRICOPEPTIDE REPEAT PROTEIN 1"/>
    <property type="match status" value="1"/>
</dbReference>
<dbReference type="EMBL" id="BDIP01005689">
    <property type="protein sequence ID" value="GIQ90027.1"/>
    <property type="molecule type" value="Genomic_DNA"/>
</dbReference>
<organism evidence="2 3">
    <name type="scientific">Kipferlia bialata</name>
    <dbReference type="NCBI Taxonomy" id="797122"/>
    <lineage>
        <taxon>Eukaryota</taxon>
        <taxon>Metamonada</taxon>
        <taxon>Carpediemonas-like organisms</taxon>
        <taxon>Kipferlia</taxon>
    </lineage>
</organism>
<name>A0A9K3GNZ9_9EUKA</name>
<feature type="non-terminal residue" evidence="2">
    <location>
        <position position="208"/>
    </location>
</feature>
<evidence type="ECO:0000313" key="2">
    <source>
        <dbReference type="EMBL" id="GIQ90027.1"/>
    </source>
</evidence>
<feature type="region of interest" description="Disordered" evidence="1">
    <location>
        <begin position="97"/>
        <end position="119"/>
    </location>
</feature>
<proteinExistence type="predicted"/>
<dbReference type="PANTHER" id="PTHR46014">
    <property type="entry name" value="TETRATRICOPEPTIDE REPEAT PROTEIN 1"/>
    <property type="match status" value="1"/>
</dbReference>
<gene>
    <name evidence="2" type="ORF">KIPB_012670</name>
</gene>
<dbReference type="AlphaFoldDB" id="A0A9K3GNZ9"/>
<reference evidence="2 3" key="1">
    <citation type="journal article" date="2018" name="PLoS ONE">
        <title>The draft genome of Kipferlia bialata reveals reductive genome evolution in fornicate parasites.</title>
        <authorList>
            <person name="Tanifuji G."/>
            <person name="Takabayashi S."/>
            <person name="Kume K."/>
            <person name="Takagi M."/>
            <person name="Nakayama T."/>
            <person name="Kamikawa R."/>
            <person name="Inagaki Y."/>
            <person name="Hashimoto T."/>
        </authorList>
    </citation>
    <scope>NUCLEOTIDE SEQUENCE [LARGE SCALE GENOMIC DNA]</scope>
    <source>
        <strain evidence="2">NY0173</strain>
    </source>
</reference>
<accession>A0A9K3GNZ9</accession>
<evidence type="ECO:0000256" key="1">
    <source>
        <dbReference type="SAM" id="MobiDB-lite"/>
    </source>
</evidence>
<protein>
    <submittedName>
        <fullName evidence="2">Uncharacterized protein</fullName>
    </submittedName>
</protein>